<dbReference type="AlphaFoldDB" id="A0A7E5A139"/>
<keyword evidence="1" id="KW-0472">Membrane</keyword>
<protein>
    <submittedName>
        <fullName evidence="3">Secreted protein</fullName>
    </submittedName>
</protein>
<reference evidence="3" key="2">
    <citation type="submission" date="2020-10" db="UniProtKB">
        <authorList>
            <consortium name="WormBaseParasite"/>
        </authorList>
    </citation>
    <scope>IDENTIFICATION</scope>
</reference>
<evidence type="ECO:0000313" key="2">
    <source>
        <dbReference type="Proteomes" id="UP000492821"/>
    </source>
</evidence>
<name>A0A7E5A139_PANRE</name>
<proteinExistence type="predicted"/>
<sequence length="137" mass="15184">MLNQTHFFVFSVAITISYGFYIITADDESFGYPSDMDLPAAINSGSRSGAPFVPELLLPGSMSVLDDGDDEDYLERIGRLQHALRAKKSTVTLAELHSQNIRPLDLDGVQLVRNYEDDSTDNRIKRSSAPVEYVILG</sequence>
<keyword evidence="1" id="KW-1133">Transmembrane helix</keyword>
<dbReference type="WBParaSite" id="Pan_g738.t1">
    <property type="protein sequence ID" value="Pan_g738.t1"/>
    <property type="gene ID" value="Pan_g738"/>
</dbReference>
<organism evidence="2 3">
    <name type="scientific">Panagrellus redivivus</name>
    <name type="common">Microworm</name>
    <dbReference type="NCBI Taxonomy" id="6233"/>
    <lineage>
        <taxon>Eukaryota</taxon>
        <taxon>Metazoa</taxon>
        <taxon>Ecdysozoa</taxon>
        <taxon>Nematoda</taxon>
        <taxon>Chromadorea</taxon>
        <taxon>Rhabditida</taxon>
        <taxon>Tylenchina</taxon>
        <taxon>Panagrolaimomorpha</taxon>
        <taxon>Panagrolaimoidea</taxon>
        <taxon>Panagrolaimidae</taxon>
        <taxon>Panagrellus</taxon>
    </lineage>
</organism>
<accession>A0A7E5A139</accession>
<dbReference type="Proteomes" id="UP000492821">
    <property type="component" value="Unassembled WGS sequence"/>
</dbReference>
<keyword evidence="1" id="KW-0812">Transmembrane</keyword>
<evidence type="ECO:0000313" key="3">
    <source>
        <dbReference type="WBParaSite" id="Pan_g738.t1"/>
    </source>
</evidence>
<feature type="transmembrane region" description="Helical" evidence="1">
    <location>
        <begin position="6"/>
        <end position="24"/>
    </location>
</feature>
<reference evidence="2" key="1">
    <citation type="journal article" date="2013" name="Genetics">
        <title>The draft genome and transcriptome of Panagrellus redivivus are shaped by the harsh demands of a free-living lifestyle.</title>
        <authorList>
            <person name="Srinivasan J."/>
            <person name="Dillman A.R."/>
            <person name="Macchietto M.G."/>
            <person name="Heikkinen L."/>
            <person name="Lakso M."/>
            <person name="Fracchia K.M."/>
            <person name="Antoshechkin I."/>
            <person name="Mortazavi A."/>
            <person name="Wong G."/>
            <person name="Sternberg P.W."/>
        </authorList>
    </citation>
    <scope>NUCLEOTIDE SEQUENCE [LARGE SCALE GENOMIC DNA]</scope>
    <source>
        <strain evidence="2">MT8872</strain>
    </source>
</reference>
<keyword evidence="2" id="KW-1185">Reference proteome</keyword>
<evidence type="ECO:0000256" key="1">
    <source>
        <dbReference type="SAM" id="Phobius"/>
    </source>
</evidence>